<dbReference type="EMBL" id="JBEPSJ010000004">
    <property type="protein sequence ID" value="MET4583708.1"/>
    <property type="molecule type" value="Genomic_DNA"/>
</dbReference>
<dbReference type="Gene3D" id="3.30.565.10">
    <property type="entry name" value="Histidine kinase-like ATPase, C-terminal domain"/>
    <property type="match status" value="1"/>
</dbReference>
<evidence type="ECO:0000313" key="6">
    <source>
        <dbReference type="EMBL" id="MET4583708.1"/>
    </source>
</evidence>
<feature type="transmembrane region" description="Helical" evidence="4">
    <location>
        <begin position="160"/>
        <end position="178"/>
    </location>
</feature>
<sequence length="389" mass="40161">MSLVFPNALAAKTTNLALARGSFWFGTVCLAAVFVSLALIQADRGTARAWLVFVAIAMIAVSGILVAVAGEHRAWLVIAAAGIALVAITVYASVLLPNLRSFDSSDSILLSLPKVAIVVFGAVVGRYYSGLVGVAVALAIAELPVAYLSIASGHSYGVDVPVLACAALLFLIIGLLRVSRKRTRASEPLIALAEQQDRDATELARAEHLSSALVHDTILNELAVVATVAPGALPDRARAQIARSLAMRRVDDEHAGEVAADVLGGDVAAAVEEARALGLDVSVAGEVAAVESLDARTSVALGLAVLQCLTNVVAHARTDSAELTIVSTDDAVCVMVVDFGVGFVEAELHSDRLGLRHSVRGRIADVGGSVQVWSAPGAGTAVSLMVPRS</sequence>
<name>A0ABV2QTB4_9MICO</name>
<dbReference type="SUPFAM" id="SSF55874">
    <property type="entry name" value="ATPase domain of HSP90 chaperone/DNA topoisomerase II/histidine kinase"/>
    <property type="match status" value="1"/>
</dbReference>
<dbReference type="InterPro" id="IPR036890">
    <property type="entry name" value="HATPase_C_sf"/>
</dbReference>
<dbReference type="InterPro" id="IPR003594">
    <property type="entry name" value="HATPase_dom"/>
</dbReference>
<feature type="transmembrane region" description="Helical" evidence="4">
    <location>
        <begin position="75"/>
        <end position="96"/>
    </location>
</feature>
<feature type="transmembrane region" description="Helical" evidence="4">
    <location>
        <begin position="49"/>
        <end position="69"/>
    </location>
</feature>
<keyword evidence="4" id="KW-0812">Transmembrane</keyword>
<keyword evidence="3" id="KW-0902">Two-component regulatory system</keyword>
<keyword evidence="7" id="KW-1185">Reference proteome</keyword>
<feature type="domain" description="Histidine kinase/HSP90-like ATPase" evidence="5">
    <location>
        <begin position="300"/>
        <end position="388"/>
    </location>
</feature>
<accession>A0ABV2QTB4</accession>
<keyword evidence="4" id="KW-1133">Transmembrane helix</keyword>
<feature type="transmembrane region" description="Helical" evidence="4">
    <location>
        <begin position="23"/>
        <end position="42"/>
    </location>
</feature>
<gene>
    <name evidence="6" type="ORF">ABIE21_003234</name>
</gene>
<dbReference type="CDD" id="cd16917">
    <property type="entry name" value="HATPase_UhpB-NarQ-NarX-like"/>
    <property type="match status" value="1"/>
</dbReference>
<keyword evidence="1" id="KW-0808">Transferase</keyword>
<dbReference type="PANTHER" id="PTHR24421">
    <property type="entry name" value="NITRATE/NITRITE SENSOR PROTEIN NARX-RELATED"/>
    <property type="match status" value="1"/>
</dbReference>
<proteinExistence type="predicted"/>
<feature type="transmembrane region" description="Helical" evidence="4">
    <location>
        <begin position="117"/>
        <end position="140"/>
    </location>
</feature>
<organism evidence="6 7">
    <name type="scientific">Conyzicola nivalis</name>
    <dbReference type="NCBI Taxonomy" id="1477021"/>
    <lineage>
        <taxon>Bacteria</taxon>
        <taxon>Bacillati</taxon>
        <taxon>Actinomycetota</taxon>
        <taxon>Actinomycetes</taxon>
        <taxon>Micrococcales</taxon>
        <taxon>Microbacteriaceae</taxon>
        <taxon>Conyzicola</taxon>
    </lineage>
</organism>
<evidence type="ECO:0000259" key="5">
    <source>
        <dbReference type="Pfam" id="PF02518"/>
    </source>
</evidence>
<evidence type="ECO:0000256" key="3">
    <source>
        <dbReference type="ARBA" id="ARBA00023012"/>
    </source>
</evidence>
<dbReference type="Proteomes" id="UP001549257">
    <property type="component" value="Unassembled WGS sequence"/>
</dbReference>
<dbReference type="RefSeq" id="WP_354025874.1">
    <property type="nucleotide sequence ID" value="NZ_JBEPSJ010000004.1"/>
</dbReference>
<dbReference type="Pfam" id="PF02518">
    <property type="entry name" value="HATPase_c"/>
    <property type="match status" value="1"/>
</dbReference>
<reference evidence="6 7" key="1">
    <citation type="submission" date="2024-06" db="EMBL/GenBank/DDBJ databases">
        <title>Sorghum-associated microbial communities from plants grown in Nebraska, USA.</title>
        <authorList>
            <person name="Schachtman D."/>
        </authorList>
    </citation>
    <scope>NUCLEOTIDE SEQUENCE [LARGE SCALE GENOMIC DNA]</scope>
    <source>
        <strain evidence="6 7">2857</strain>
    </source>
</reference>
<dbReference type="InterPro" id="IPR050482">
    <property type="entry name" value="Sensor_HK_TwoCompSys"/>
</dbReference>
<evidence type="ECO:0000256" key="2">
    <source>
        <dbReference type="ARBA" id="ARBA00022777"/>
    </source>
</evidence>
<dbReference type="GO" id="GO:0016301">
    <property type="term" value="F:kinase activity"/>
    <property type="evidence" value="ECO:0007669"/>
    <property type="project" value="UniProtKB-KW"/>
</dbReference>
<evidence type="ECO:0000313" key="7">
    <source>
        <dbReference type="Proteomes" id="UP001549257"/>
    </source>
</evidence>
<comment type="caution">
    <text evidence="6">The sequence shown here is derived from an EMBL/GenBank/DDBJ whole genome shotgun (WGS) entry which is preliminary data.</text>
</comment>
<keyword evidence="4" id="KW-0472">Membrane</keyword>
<protein>
    <submittedName>
        <fullName evidence="6">Two-component sensor histidine kinase</fullName>
    </submittedName>
</protein>
<evidence type="ECO:0000256" key="4">
    <source>
        <dbReference type="SAM" id="Phobius"/>
    </source>
</evidence>
<keyword evidence="2 6" id="KW-0418">Kinase</keyword>
<evidence type="ECO:0000256" key="1">
    <source>
        <dbReference type="ARBA" id="ARBA00022679"/>
    </source>
</evidence>